<feature type="transmembrane region" description="Helical" evidence="7">
    <location>
        <begin position="545"/>
        <end position="564"/>
    </location>
</feature>
<proteinExistence type="inferred from homology"/>
<keyword evidence="3 7" id="KW-0812">Transmembrane</keyword>
<dbReference type="OrthoDB" id="10061976at2759"/>
<feature type="region of interest" description="Disordered" evidence="6">
    <location>
        <begin position="1"/>
        <end position="23"/>
    </location>
</feature>
<dbReference type="PANTHER" id="PTHR16172:SF35">
    <property type="entry name" value="MAJOR FACILITATOR SUPERFAMILY (MFS) PROFILE DOMAIN-CONTAINING PROTEIN"/>
    <property type="match status" value="1"/>
</dbReference>
<dbReference type="InterPro" id="IPR051717">
    <property type="entry name" value="MFS_MFSD6"/>
</dbReference>
<dbReference type="EMBL" id="CAKKLH010000101">
    <property type="protein sequence ID" value="CAH0103139.1"/>
    <property type="molecule type" value="Genomic_DNA"/>
</dbReference>
<accession>A0A8J2RQB5</accession>
<feature type="transmembrane region" description="Helical" evidence="7">
    <location>
        <begin position="440"/>
        <end position="461"/>
    </location>
</feature>
<comment type="subcellular location">
    <subcellularLocation>
        <location evidence="1">Membrane</location>
        <topology evidence="1">Multi-pass membrane protein</topology>
    </subcellularLocation>
</comment>
<evidence type="ECO:0000256" key="3">
    <source>
        <dbReference type="ARBA" id="ARBA00022692"/>
    </source>
</evidence>
<keyword evidence="4 7" id="KW-1133">Transmembrane helix</keyword>
<evidence type="ECO:0000313" key="9">
    <source>
        <dbReference type="EMBL" id="CAH0103139.1"/>
    </source>
</evidence>
<evidence type="ECO:0000256" key="4">
    <source>
        <dbReference type="ARBA" id="ARBA00022989"/>
    </source>
</evidence>
<protein>
    <recommendedName>
        <fullName evidence="8">Major facilitator superfamily associated domain-containing protein</fullName>
    </recommendedName>
</protein>
<name>A0A8J2RQB5_9CRUS</name>
<reference evidence="9" key="1">
    <citation type="submission" date="2021-11" db="EMBL/GenBank/DDBJ databases">
        <authorList>
            <person name="Schell T."/>
        </authorList>
    </citation>
    <scope>NUCLEOTIDE SEQUENCE</scope>
    <source>
        <strain evidence="9">M5</strain>
    </source>
</reference>
<dbReference type="Gene3D" id="1.20.1250.20">
    <property type="entry name" value="MFS general substrate transporter like domains"/>
    <property type="match status" value="3"/>
</dbReference>
<dbReference type="SUPFAM" id="SSF103473">
    <property type="entry name" value="MFS general substrate transporter"/>
    <property type="match status" value="2"/>
</dbReference>
<feature type="transmembrane region" description="Helical" evidence="7">
    <location>
        <begin position="637"/>
        <end position="659"/>
    </location>
</feature>
<keyword evidence="10" id="KW-1185">Reference proteome</keyword>
<keyword evidence="5 7" id="KW-0472">Membrane</keyword>
<feature type="transmembrane region" description="Helical" evidence="7">
    <location>
        <begin position="607"/>
        <end position="631"/>
    </location>
</feature>
<feature type="transmembrane region" description="Helical" evidence="7">
    <location>
        <begin position="50"/>
        <end position="70"/>
    </location>
</feature>
<dbReference type="GO" id="GO:0016020">
    <property type="term" value="C:membrane"/>
    <property type="evidence" value="ECO:0007669"/>
    <property type="project" value="UniProtKB-SubCell"/>
</dbReference>
<comment type="caution">
    <text evidence="9">The sequence shown here is derived from an EMBL/GenBank/DDBJ whole genome shotgun (WGS) entry which is preliminary data.</text>
</comment>
<feature type="compositionally biased region" description="Polar residues" evidence="6">
    <location>
        <begin position="7"/>
        <end position="16"/>
    </location>
</feature>
<evidence type="ECO:0000256" key="1">
    <source>
        <dbReference type="ARBA" id="ARBA00004141"/>
    </source>
</evidence>
<evidence type="ECO:0000259" key="8">
    <source>
        <dbReference type="Pfam" id="PF12832"/>
    </source>
</evidence>
<evidence type="ECO:0000256" key="7">
    <source>
        <dbReference type="SAM" id="Phobius"/>
    </source>
</evidence>
<feature type="transmembrane region" description="Helical" evidence="7">
    <location>
        <begin position="366"/>
        <end position="395"/>
    </location>
</feature>
<dbReference type="InterPro" id="IPR036259">
    <property type="entry name" value="MFS_trans_sf"/>
</dbReference>
<dbReference type="AlphaFoldDB" id="A0A8J2RQB5"/>
<evidence type="ECO:0000313" key="10">
    <source>
        <dbReference type="Proteomes" id="UP000789390"/>
    </source>
</evidence>
<feature type="transmembrane region" description="Helical" evidence="7">
    <location>
        <begin position="481"/>
        <end position="506"/>
    </location>
</feature>
<evidence type="ECO:0000256" key="6">
    <source>
        <dbReference type="SAM" id="MobiDB-lite"/>
    </source>
</evidence>
<feature type="domain" description="Major facilitator superfamily associated" evidence="8">
    <location>
        <begin position="46"/>
        <end position="638"/>
    </location>
</feature>
<evidence type="ECO:0000256" key="5">
    <source>
        <dbReference type="ARBA" id="ARBA00023136"/>
    </source>
</evidence>
<sequence>MDEKCSKTSPVNSETSQKLDTEDQNEIEKKKGLALLIYDLKQRKLIPIKILSLIVYSSYGVLFPYIAIHMKSLGISVKETGVIYSVCAVLGVFIPICVGIVADKLGNFKVLLSVLYACASANSLLFLLVPIGRVSVDYPTNISMALECFDDYPTEHHLTTLTLTDLDLHPCTIKLEGDLESSIANVSVTLNECGTMCYHREKLFDGSSHENGTSFLNETVLDPSSGKEFRDAVFFPNNWELEMICSQNLTEDGFCQLDRKSGTGPVKEKNATLGLNLFDANNNETDGIFAVQWMTLEDETEQKASNFQCSSYGEKQKLLQTFQNKEMENNKTIYQFCRSLCIVQVQRSNLCSNIHHEEAVNPEFTFWMYLLLRLISDVFVGGSAILFDGAAMALVSEVRGDFSFQRMFGFIGISIFSPISGALMDHFSANDNDKNIRPAFYLYAGICGVAALGMLTIDLNFKPPAQNLMKNVISLFKNVELDVLLVVSSIAGITQFGSGNFLFLFLEEIGGSVSLMGLSITLSSLVAIPLLLLSDNIFRKITMPNVIVFSLSIFVVRLIGYSYISNPNWCLFYESIEAISGVLFMTSQMIYANQLGTISTVTSIQGLVSATFFGLGGGIGNSFGSFLIGVYGQRVTFRIFAVIAFITGLFYFLFSIFYLRPIAVAKMNNAKADLNVSDKIEKV</sequence>
<dbReference type="PANTHER" id="PTHR16172">
    <property type="entry name" value="MAJOR FACILITATOR SUPERFAMILY DOMAIN-CONTAINING PROTEIN 6-LIKE"/>
    <property type="match status" value="1"/>
</dbReference>
<organism evidence="9 10">
    <name type="scientific">Daphnia galeata</name>
    <dbReference type="NCBI Taxonomy" id="27404"/>
    <lineage>
        <taxon>Eukaryota</taxon>
        <taxon>Metazoa</taxon>
        <taxon>Ecdysozoa</taxon>
        <taxon>Arthropoda</taxon>
        <taxon>Crustacea</taxon>
        <taxon>Branchiopoda</taxon>
        <taxon>Diplostraca</taxon>
        <taxon>Cladocera</taxon>
        <taxon>Anomopoda</taxon>
        <taxon>Daphniidae</taxon>
        <taxon>Daphnia</taxon>
    </lineage>
</organism>
<feature type="transmembrane region" description="Helical" evidence="7">
    <location>
        <begin position="512"/>
        <end position="533"/>
    </location>
</feature>
<feature type="transmembrane region" description="Helical" evidence="7">
    <location>
        <begin position="407"/>
        <end position="428"/>
    </location>
</feature>
<dbReference type="Proteomes" id="UP000789390">
    <property type="component" value="Unassembled WGS sequence"/>
</dbReference>
<dbReference type="Pfam" id="PF12832">
    <property type="entry name" value="MFS_1_like"/>
    <property type="match status" value="1"/>
</dbReference>
<feature type="transmembrane region" description="Helical" evidence="7">
    <location>
        <begin position="82"/>
        <end position="102"/>
    </location>
</feature>
<gene>
    <name evidence="9" type="ORF">DGAL_LOCUS5673</name>
</gene>
<comment type="similarity">
    <text evidence="2">Belongs to the major facilitator superfamily. MFSD6 family.</text>
</comment>
<evidence type="ECO:0000256" key="2">
    <source>
        <dbReference type="ARBA" id="ARBA00005241"/>
    </source>
</evidence>
<dbReference type="InterPro" id="IPR024989">
    <property type="entry name" value="MFS_assoc_dom"/>
</dbReference>
<feature type="transmembrane region" description="Helical" evidence="7">
    <location>
        <begin position="114"/>
        <end position="132"/>
    </location>
</feature>